<protein>
    <submittedName>
        <fullName evidence="6">Sporulation membrane protein YtaF</fullName>
    </submittedName>
</protein>
<evidence type="ECO:0000256" key="4">
    <source>
        <dbReference type="ARBA" id="ARBA00023136"/>
    </source>
</evidence>
<evidence type="ECO:0000256" key="5">
    <source>
        <dbReference type="SAM" id="Phobius"/>
    </source>
</evidence>
<feature type="transmembrane region" description="Helical" evidence="5">
    <location>
        <begin position="62"/>
        <end position="84"/>
    </location>
</feature>
<reference evidence="6 7" key="1">
    <citation type="submission" date="2019-01" db="EMBL/GenBank/DDBJ databases">
        <title>Genome sequence of Bacillus glycinifermentans SRCM103574.</title>
        <authorList>
            <person name="Kong H.-J."/>
            <person name="Jeong S.-Y."/>
            <person name="Jeong D.-Y."/>
        </authorList>
    </citation>
    <scope>NUCLEOTIDE SEQUENCE [LARGE SCALE GENOMIC DNA]</scope>
    <source>
        <strain evidence="6 7">SRCM103574</strain>
    </source>
</reference>
<evidence type="ECO:0000256" key="2">
    <source>
        <dbReference type="ARBA" id="ARBA00022692"/>
    </source>
</evidence>
<dbReference type="Pfam" id="PF02659">
    <property type="entry name" value="Mntp"/>
    <property type="match status" value="2"/>
</dbReference>
<feature type="transmembrane region" description="Helical" evidence="5">
    <location>
        <begin position="96"/>
        <end position="113"/>
    </location>
</feature>
<dbReference type="NCBIfam" id="TIGR02840">
    <property type="entry name" value="spore_YtaF"/>
    <property type="match status" value="1"/>
</dbReference>
<feature type="transmembrane region" description="Helical" evidence="5">
    <location>
        <begin position="217"/>
        <end position="235"/>
    </location>
</feature>
<name>A0AAJ3Z047_9BACI</name>
<proteinExistence type="predicted"/>
<keyword evidence="1" id="KW-1003">Cell membrane</keyword>
<gene>
    <name evidence="6" type="primary">ytaF</name>
    <name evidence="6" type="ORF">EQZ20_17255</name>
</gene>
<evidence type="ECO:0000313" key="7">
    <source>
        <dbReference type="Proteomes" id="UP000288675"/>
    </source>
</evidence>
<organism evidence="6 7">
    <name type="scientific">Bacillus glycinifermentans</name>
    <dbReference type="NCBI Taxonomy" id="1664069"/>
    <lineage>
        <taxon>Bacteria</taxon>
        <taxon>Bacillati</taxon>
        <taxon>Bacillota</taxon>
        <taxon>Bacilli</taxon>
        <taxon>Bacillales</taxon>
        <taxon>Bacillaceae</taxon>
        <taxon>Bacillus</taxon>
    </lineage>
</organism>
<dbReference type="PANTHER" id="PTHR35529:SF2">
    <property type="entry name" value="SPORULATION PROTEIN YTAF-RELATED"/>
    <property type="match status" value="1"/>
</dbReference>
<evidence type="ECO:0000256" key="3">
    <source>
        <dbReference type="ARBA" id="ARBA00022989"/>
    </source>
</evidence>
<dbReference type="InterPro" id="IPR014205">
    <property type="entry name" value="Spore_YtaF"/>
</dbReference>
<keyword evidence="4 5" id="KW-0472">Membrane</keyword>
<dbReference type="AlphaFoldDB" id="A0AAJ3Z047"/>
<dbReference type="EMBL" id="CP035232">
    <property type="protein sequence ID" value="QAT66472.1"/>
    <property type="molecule type" value="Genomic_DNA"/>
</dbReference>
<evidence type="ECO:0000256" key="1">
    <source>
        <dbReference type="ARBA" id="ARBA00022475"/>
    </source>
</evidence>
<feature type="transmembrane region" description="Helical" evidence="5">
    <location>
        <begin position="192"/>
        <end position="211"/>
    </location>
</feature>
<dbReference type="Proteomes" id="UP000288675">
    <property type="component" value="Chromosome"/>
</dbReference>
<feature type="transmembrane region" description="Helical" evidence="5">
    <location>
        <begin position="162"/>
        <end position="185"/>
    </location>
</feature>
<keyword evidence="2 5" id="KW-0812">Transmembrane</keyword>
<evidence type="ECO:0000313" key="6">
    <source>
        <dbReference type="EMBL" id="QAT66472.1"/>
    </source>
</evidence>
<accession>A0AAJ3Z047</accession>
<sequence length="237" mass="26185">MTHIYKKPIKLLRLKLHRRINRKEEPDMMFASFLLLAIAVSLDSFSVGFTYGLRKLKIPFKAILIIACCSGAVMLVSMMIGALLMKLFPVVLTERLGAIILMGIGAWVLYQFFRPEKDQEHSPSEKTLVNLELKSLGIVIHILRTPTSADIDKSGIITGIEAFLLGFALSIDAFGAGIGAAALGFPPAPMSVTVAVMSSLFVFMGIQAGRFLSRWNWMNKLTFLPGIMLILIGIWKL</sequence>
<dbReference type="InterPro" id="IPR003810">
    <property type="entry name" value="Mntp/YtaF"/>
</dbReference>
<keyword evidence="3 5" id="KW-1133">Transmembrane helix</keyword>
<dbReference type="PANTHER" id="PTHR35529">
    <property type="entry name" value="MANGANESE EFFLUX PUMP MNTP-RELATED"/>
    <property type="match status" value="1"/>
</dbReference>